<proteinExistence type="predicted"/>
<reference evidence="1" key="1">
    <citation type="submission" date="2020-03" db="EMBL/GenBank/DDBJ databases">
        <title>The deep terrestrial virosphere.</title>
        <authorList>
            <person name="Holmfeldt K."/>
            <person name="Nilsson E."/>
            <person name="Simone D."/>
            <person name="Lopez-Fernandez M."/>
            <person name="Wu X."/>
            <person name="de Brujin I."/>
            <person name="Lundin D."/>
            <person name="Andersson A."/>
            <person name="Bertilsson S."/>
            <person name="Dopson M."/>
        </authorList>
    </citation>
    <scope>NUCLEOTIDE SEQUENCE</scope>
    <source>
        <strain evidence="1">TM448A00747</strain>
    </source>
</reference>
<organism evidence="1">
    <name type="scientific">viral metagenome</name>
    <dbReference type="NCBI Taxonomy" id="1070528"/>
    <lineage>
        <taxon>unclassified sequences</taxon>
        <taxon>metagenomes</taxon>
        <taxon>organismal metagenomes</taxon>
    </lineage>
</organism>
<sequence>MADSHIKSNLIAKDGDESIKGFVLIQGGTMKCATLNATVIAAGAALTAGTTITAGTYAKSGTYTEATTYVKAGTNVQATTYVKIGTKKYLFAGSGTTSALVVAAATALVATPIKGSLYLGAGVIWKFDADTTATKMT</sequence>
<protein>
    <submittedName>
        <fullName evidence="1">Uncharacterized protein</fullName>
    </submittedName>
</protein>
<dbReference type="EMBL" id="MT144059">
    <property type="protein sequence ID" value="QJA47817.1"/>
    <property type="molecule type" value="Genomic_DNA"/>
</dbReference>
<dbReference type="AlphaFoldDB" id="A0A6H1ZKG8"/>
<accession>A0A6H1ZKG8</accession>
<gene>
    <name evidence="1" type="ORF">TM448A00747_0007</name>
</gene>
<evidence type="ECO:0000313" key="1">
    <source>
        <dbReference type="EMBL" id="QJA47817.1"/>
    </source>
</evidence>
<name>A0A6H1ZKG8_9ZZZZ</name>